<dbReference type="SUPFAM" id="SSF81660">
    <property type="entry name" value="Metal cation-transporting ATPase, ATP-binding domain N"/>
    <property type="match status" value="1"/>
</dbReference>
<dbReference type="InterPro" id="IPR023298">
    <property type="entry name" value="ATPase_P-typ_TM_dom_sf"/>
</dbReference>
<reference evidence="12" key="1">
    <citation type="journal article" date="2019" name="Int. J. Syst. Evol. Microbiol.">
        <title>The Global Catalogue of Microorganisms (GCM) 10K type strain sequencing project: providing services to taxonomists for standard genome sequencing and annotation.</title>
        <authorList>
            <consortium name="The Broad Institute Genomics Platform"/>
            <consortium name="The Broad Institute Genome Sequencing Center for Infectious Disease"/>
            <person name="Wu L."/>
            <person name="Ma J."/>
        </authorList>
    </citation>
    <scope>NUCLEOTIDE SEQUENCE [LARGE SCALE GENOMIC DNA]</scope>
    <source>
        <strain evidence="12">CGMCC 4.7317</strain>
    </source>
</reference>
<dbReference type="SUPFAM" id="SSF81653">
    <property type="entry name" value="Calcium ATPase, transduction domain A"/>
    <property type="match status" value="1"/>
</dbReference>
<feature type="transmembrane region" description="Helical" evidence="9">
    <location>
        <begin position="679"/>
        <end position="700"/>
    </location>
</feature>
<feature type="transmembrane region" description="Helical" evidence="9">
    <location>
        <begin position="63"/>
        <end position="96"/>
    </location>
</feature>
<dbReference type="EMBL" id="JBHSTI010000008">
    <property type="protein sequence ID" value="MFC6238085.1"/>
    <property type="molecule type" value="Genomic_DNA"/>
</dbReference>
<dbReference type="Gene3D" id="3.40.50.1000">
    <property type="entry name" value="HAD superfamily/HAD-like"/>
    <property type="match status" value="1"/>
</dbReference>
<comment type="subcellular location">
    <subcellularLocation>
        <location evidence="1">Cell membrane</location>
        <topology evidence="1">Multi-pass membrane protein</topology>
    </subcellularLocation>
</comment>
<evidence type="ECO:0000256" key="1">
    <source>
        <dbReference type="ARBA" id="ARBA00004651"/>
    </source>
</evidence>
<dbReference type="Pfam" id="PF00690">
    <property type="entry name" value="Cation_ATPase_N"/>
    <property type="match status" value="1"/>
</dbReference>
<dbReference type="InterPro" id="IPR006068">
    <property type="entry name" value="ATPase_P-typ_cation-transptr_C"/>
</dbReference>
<evidence type="ECO:0000256" key="9">
    <source>
        <dbReference type="SAM" id="Phobius"/>
    </source>
</evidence>
<evidence type="ECO:0000256" key="3">
    <source>
        <dbReference type="ARBA" id="ARBA00022741"/>
    </source>
</evidence>
<dbReference type="PROSITE" id="PS00154">
    <property type="entry name" value="ATPASE_E1_E2"/>
    <property type="match status" value="1"/>
</dbReference>
<keyword evidence="7 9" id="KW-0472">Membrane</keyword>
<dbReference type="InterPro" id="IPR023214">
    <property type="entry name" value="HAD_sf"/>
</dbReference>
<evidence type="ECO:0000313" key="11">
    <source>
        <dbReference type="EMBL" id="MFC6238085.1"/>
    </source>
</evidence>
<keyword evidence="3" id="KW-0547">Nucleotide-binding</keyword>
<feature type="transmembrane region" description="Helical" evidence="9">
    <location>
        <begin position="753"/>
        <end position="775"/>
    </location>
</feature>
<dbReference type="Gene3D" id="2.70.150.10">
    <property type="entry name" value="Calcium-transporting ATPase, cytoplasmic transduction domain A"/>
    <property type="match status" value="1"/>
</dbReference>
<feature type="transmembrane region" description="Helical" evidence="9">
    <location>
        <begin position="264"/>
        <end position="291"/>
    </location>
</feature>
<evidence type="ECO:0000256" key="7">
    <source>
        <dbReference type="ARBA" id="ARBA00023136"/>
    </source>
</evidence>
<gene>
    <name evidence="11" type="ORF">ACFQGU_09355</name>
</gene>
<accession>A0ABW1T1D8</accession>
<dbReference type="InterPro" id="IPR001757">
    <property type="entry name" value="P_typ_ATPase"/>
</dbReference>
<proteinExistence type="predicted"/>
<keyword evidence="2 9" id="KW-0812">Transmembrane</keyword>
<dbReference type="InterPro" id="IPR004014">
    <property type="entry name" value="ATPase_P-typ_cation-transptr_N"/>
</dbReference>
<evidence type="ECO:0000256" key="8">
    <source>
        <dbReference type="ARBA" id="ARBA00049360"/>
    </source>
</evidence>
<keyword evidence="12" id="KW-1185">Reference proteome</keyword>
<dbReference type="InterPro" id="IPR059000">
    <property type="entry name" value="ATPase_P-type_domA"/>
</dbReference>
<dbReference type="SMART" id="SM00831">
    <property type="entry name" value="Cation_ATPase_N"/>
    <property type="match status" value="1"/>
</dbReference>
<comment type="caution">
    <text evidence="11">The sequence shown here is derived from an EMBL/GenBank/DDBJ whole genome shotgun (WGS) entry which is preliminary data.</text>
</comment>
<feature type="transmembrane region" description="Helical" evidence="9">
    <location>
        <begin position="847"/>
        <end position="867"/>
    </location>
</feature>
<keyword evidence="4" id="KW-0067">ATP-binding</keyword>
<dbReference type="PRINTS" id="PR00119">
    <property type="entry name" value="CATATPASE"/>
</dbReference>
<dbReference type="Gene3D" id="1.20.1110.10">
    <property type="entry name" value="Calcium-transporting ATPase, transmembrane domain"/>
    <property type="match status" value="1"/>
</dbReference>
<dbReference type="Pfam" id="PF00122">
    <property type="entry name" value="E1-E2_ATPase"/>
    <property type="match status" value="1"/>
</dbReference>
<dbReference type="InterPro" id="IPR023299">
    <property type="entry name" value="ATPase_P-typ_cyto_dom_N"/>
</dbReference>
<dbReference type="SUPFAM" id="SSF81665">
    <property type="entry name" value="Calcium ATPase, transmembrane domain M"/>
    <property type="match status" value="1"/>
</dbReference>
<dbReference type="InterPro" id="IPR018303">
    <property type="entry name" value="ATPase_P-typ_P_site"/>
</dbReference>
<name>A0ABW1T1D8_9ACTN</name>
<dbReference type="SFLD" id="SFLDF00027">
    <property type="entry name" value="p-type_atpase"/>
    <property type="match status" value="1"/>
</dbReference>
<feature type="domain" description="Cation-transporting P-type ATPase N-terminal" evidence="10">
    <location>
        <begin position="13"/>
        <end position="79"/>
    </location>
</feature>
<protein>
    <submittedName>
        <fullName evidence="11">Cation-translocating P-type ATPase</fullName>
    </submittedName>
</protein>
<dbReference type="InterPro" id="IPR036412">
    <property type="entry name" value="HAD-like_sf"/>
</dbReference>
<evidence type="ECO:0000259" key="10">
    <source>
        <dbReference type="SMART" id="SM00831"/>
    </source>
</evidence>
<evidence type="ECO:0000256" key="6">
    <source>
        <dbReference type="ARBA" id="ARBA00022989"/>
    </source>
</evidence>
<evidence type="ECO:0000256" key="4">
    <source>
        <dbReference type="ARBA" id="ARBA00022840"/>
    </source>
</evidence>
<dbReference type="Pfam" id="PF13246">
    <property type="entry name" value="Cation_ATPase"/>
    <property type="match status" value="1"/>
</dbReference>
<evidence type="ECO:0000256" key="2">
    <source>
        <dbReference type="ARBA" id="ARBA00022692"/>
    </source>
</evidence>
<evidence type="ECO:0000256" key="5">
    <source>
        <dbReference type="ARBA" id="ARBA00022967"/>
    </source>
</evidence>
<sequence>MGGSHPPSDGLPAVAILPVDVDPAGLTSLEAARRLEEAGRNEIEQRGRVTVWAGVGQQLRDPLIVVLLAACLLTIVTGDLTDAAVIALVVVANTVIGVWQEIKADKAVTALAALTSPSVRVRRDGSETSVPSPELVCGDVVLLGEGDIVPADALLLEASSLLVDESSLTGESVAVGKRAPHGEHPGEELSSGTVVVKGRAVAAVTATGASSALGRIAALMDTSAHATPLQIRLASLGRVLALVVVALSLVVMLLGLARGEPLEVMLLTAVSLAVAAVPESLPAVVTVALALGARRMAESNAIVRRLSAVETLGSVSVLATDKTGTLTQAQMLVEEIWTPHRRVGVSGNGYEPEGELVEAGARLATSGAADVVELLRAAVLCNDATLVPPDGPDGTWSGLGDPTECALLAAAGKAGLTRESLERLHPRVAEVPFDSARQRMSTVHALDPDHPEQLLVVTKGSVEALHAVHGPGAHPVVWHEALTAAAELSASGFRVLALAAGTCHDGRWEHAEQRLLGLVAMNDPAKPAARATLEACRAAGITPVLITGDHRETANAVALDVGVLDAGADSGGLVVVTGPQILAGEVPDLTVPRVFARTSPEQKLDIVQAWKDRGAVVAMTGDGVNDGPALRRADIGVAMGHRGTEVARQASDLVLADDELGTVVTAVHEGRRVYDNIRLFLVFGLAGGAAEILVMLLGPFCGLTVPLLAAQILWINLLTHGSTGVALGSEPAAPGTMRRGPRPPEQSVLGDGLWQRVLEIAVVIGTVTLGLGLWAEGTGREWQSMVFLALVSLQLGVAVGLRPRQLTTSNLMLPVTVALSAVLALAGVYLPVLADILGTVPLPPADAALAVSTAVIGWLASRVTGWVQVRRRGPTHQQQP</sequence>
<dbReference type="SFLD" id="SFLDS00003">
    <property type="entry name" value="Haloacid_Dehalogenase"/>
    <property type="match status" value="1"/>
</dbReference>
<dbReference type="SFLD" id="SFLDG00002">
    <property type="entry name" value="C1.7:_P-type_atpase_like"/>
    <property type="match status" value="1"/>
</dbReference>
<dbReference type="Proteomes" id="UP001596138">
    <property type="component" value="Unassembled WGS sequence"/>
</dbReference>
<feature type="transmembrane region" description="Helical" evidence="9">
    <location>
        <begin position="239"/>
        <end position="258"/>
    </location>
</feature>
<dbReference type="PANTHER" id="PTHR42861">
    <property type="entry name" value="CALCIUM-TRANSPORTING ATPASE"/>
    <property type="match status" value="1"/>
</dbReference>
<organism evidence="11 12">
    <name type="scientific">Longivirga aurantiaca</name>
    <dbReference type="NCBI Taxonomy" id="1837743"/>
    <lineage>
        <taxon>Bacteria</taxon>
        <taxon>Bacillati</taxon>
        <taxon>Actinomycetota</taxon>
        <taxon>Actinomycetes</taxon>
        <taxon>Sporichthyales</taxon>
        <taxon>Sporichthyaceae</taxon>
        <taxon>Longivirga</taxon>
    </lineage>
</organism>
<dbReference type="Gene3D" id="3.40.1110.10">
    <property type="entry name" value="Calcium-transporting ATPase, cytoplasmic domain N"/>
    <property type="match status" value="1"/>
</dbReference>
<dbReference type="InterPro" id="IPR044492">
    <property type="entry name" value="P_typ_ATPase_HD_dom"/>
</dbReference>
<comment type="catalytic activity">
    <reaction evidence="8">
        <text>ATP + H2O = ADP + phosphate + H(+)</text>
        <dbReference type="Rhea" id="RHEA:13065"/>
        <dbReference type="ChEBI" id="CHEBI:15377"/>
        <dbReference type="ChEBI" id="CHEBI:15378"/>
        <dbReference type="ChEBI" id="CHEBI:30616"/>
        <dbReference type="ChEBI" id="CHEBI:43474"/>
        <dbReference type="ChEBI" id="CHEBI:456216"/>
    </reaction>
</comment>
<keyword evidence="6 9" id="KW-1133">Transmembrane helix</keyword>
<keyword evidence="5" id="KW-1278">Translocase</keyword>
<dbReference type="Pfam" id="PF00689">
    <property type="entry name" value="Cation_ATPase_C"/>
    <property type="match status" value="1"/>
</dbReference>
<dbReference type="NCBIfam" id="TIGR01494">
    <property type="entry name" value="ATPase_P-type"/>
    <property type="match status" value="2"/>
</dbReference>
<dbReference type="RefSeq" id="WP_386765978.1">
    <property type="nucleotide sequence ID" value="NZ_JBHSTI010000008.1"/>
</dbReference>
<feature type="transmembrane region" description="Helical" evidence="9">
    <location>
        <begin position="811"/>
        <end position="832"/>
    </location>
</feature>
<evidence type="ECO:0000313" key="12">
    <source>
        <dbReference type="Proteomes" id="UP001596138"/>
    </source>
</evidence>
<dbReference type="InterPro" id="IPR008250">
    <property type="entry name" value="ATPase_P-typ_transduc_dom_A_sf"/>
</dbReference>
<dbReference type="SUPFAM" id="SSF56784">
    <property type="entry name" value="HAD-like"/>
    <property type="match status" value="1"/>
</dbReference>
<dbReference type="PRINTS" id="PR00120">
    <property type="entry name" value="HATPASE"/>
</dbReference>